<evidence type="ECO:0000256" key="6">
    <source>
        <dbReference type="ARBA" id="ARBA00023054"/>
    </source>
</evidence>
<reference evidence="12 13" key="1">
    <citation type="submission" date="2019-09" db="EMBL/GenBank/DDBJ databases">
        <title>Bird 10,000 Genomes (B10K) Project - Family phase.</title>
        <authorList>
            <person name="Zhang G."/>
        </authorList>
    </citation>
    <scope>NUCLEOTIDE SEQUENCE [LARGE SCALE GENOMIC DNA]</scope>
    <source>
        <strain evidence="12">B10K-DU-001-74</strain>
        <tissue evidence="12">Muscle</tissue>
    </source>
</reference>
<evidence type="ECO:0000259" key="11">
    <source>
        <dbReference type="Pfam" id="PF07557"/>
    </source>
</evidence>
<keyword evidence="6 9" id="KW-0175">Coiled coil</keyword>
<feature type="region of interest" description="Disordered" evidence="10">
    <location>
        <begin position="485"/>
        <end position="508"/>
    </location>
</feature>
<comment type="subcellular location">
    <subcellularLocation>
        <location evidence="1">Chromosome</location>
        <location evidence="1">Centromere</location>
    </subcellularLocation>
</comment>
<dbReference type="AlphaFoldDB" id="A0A7L1EI84"/>
<feature type="compositionally biased region" description="Acidic residues" evidence="10">
    <location>
        <begin position="413"/>
        <end position="424"/>
    </location>
</feature>
<evidence type="ECO:0000256" key="9">
    <source>
        <dbReference type="SAM" id="Coils"/>
    </source>
</evidence>
<evidence type="ECO:0000256" key="1">
    <source>
        <dbReference type="ARBA" id="ARBA00004584"/>
    </source>
</evidence>
<keyword evidence="4" id="KW-0132">Cell division</keyword>
<sequence length="601" mass="67719">MAESSRKSFKDSLSDIKQRMREKRTQKWSKLGKTTQFSTVKAKRETKNSNKMKIVLANNRDLALSLQEQKLKLREAETTILQLRKDYHILKIQMFDLQRNHRIQQEQGLLEDRLSALNEIISKVSQNLLDSVTLLGPAKNLCSIDMVINTTFVIFSRVPLKCVSEDGPILSSGIEAGGDRNSLSKICVESDGDTSFTKIIPSEGEASDFHLNNKEPELENVSSGVKLGFGSMLPKSVSTRRHFSKMRNLDGICTGVLDHLEVPDSVKELSEQNESRLEESLENCATETINAVIPHCATETINAVIPHLNESKVDSELMLRQKNSETTQSKIKCNSDLKQPECKSRENPQRKKAKCQKGKLERPLTSQQRPGKLGKEASKEKLNFVGGINDAYDFQLEESVHLTPFRQNKVNDSDTEVEDEEDSAETNTLESSSTAGDSDDSLYEPYKSKSKKRRSSVDENPTSPIHPRPRSKRCLAQCEQKLCHEETENNKSSDKSVRQPSEPSRGHLCDVTNTAAVLPSTGDVEIVPEGKEPQSPKRMRRSCTVTVNYKEPSIVGKLRRGDPFTDTQFLCSPIFKVKKDIKRLSHKKDSMKKYNEKFVNC</sequence>
<evidence type="ECO:0000256" key="2">
    <source>
        <dbReference type="ARBA" id="ARBA00010845"/>
    </source>
</evidence>
<comment type="similarity">
    <text evidence="2">Belongs to the shugoshin family.</text>
</comment>
<dbReference type="InterPro" id="IPR011515">
    <property type="entry name" value="Shugoshin_C"/>
</dbReference>
<feature type="compositionally biased region" description="Basic and acidic residues" evidence="10">
    <location>
        <begin position="1"/>
        <end position="25"/>
    </location>
</feature>
<protein>
    <submittedName>
        <fullName evidence="12">SGO1 protein</fullName>
    </submittedName>
</protein>
<dbReference type="Pfam" id="PF07557">
    <property type="entry name" value="Shugoshin_C"/>
    <property type="match status" value="1"/>
</dbReference>
<keyword evidence="7" id="KW-0131">Cell cycle</keyword>
<dbReference type="GO" id="GO:0045132">
    <property type="term" value="P:meiotic chromosome segregation"/>
    <property type="evidence" value="ECO:0007669"/>
    <property type="project" value="InterPro"/>
</dbReference>
<evidence type="ECO:0000313" key="12">
    <source>
        <dbReference type="EMBL" id="NXM89209.1"/>
    </source>
</evidence>
<evidence type="ECO:0000256" key="3">
    <source>
        <dbReference type="ARBA" id="ARBA00022454"/>
    </source>
</evidence>
<feature type="non-terminal residue" evidence="12">
    <location>
        <position position="601"/>
    </location>
</feature>
<accession>A0A7L1EI84</accession>
<proteinExistence type="inferred from homology"/>
<gene>
    <name evidence="12" type="primary">Sgo1_1</name>
    <name evidence="12" type="ORF">OENOEN_R06952</name>
</gene>
<organism evidence="12 13">
    <name type="scientific">Oenanthe oenanthe</name>
    <name type="common">Northern wheatear</name>
    <dbReference type="NCBI Taxonomy" id="279966"/>
    <lineage>
        <taxon>Eukaryota</taxon>
        <taxon>Metazoa</taxon>
        <taxon>Chordata</taxon>
        <taxon>Craniata</taxon>
        <taxon>Vertebrata</taxon>
        <taxon>Euteleostomi</taxon>
        <taxon>Archelosauria</taxon>
        <taxon>Archosauria</taxon>
        <taxon>Dinosauria</taxon>
        <taxon>Saurischia</taxon>
        <taxon>Theropoda</taxon>
        <taxon>Coelurosauria</taxon>
        <taxon>Aves</taxon>
        <taxon>Neognathae</taxon>
        <taxon>Neoaves</taxon>
        <taxon>Telluraves</taxon>
        <taxon>Australaves</taxon>
        <taxon>Passeriformes</taxon>
        <taxon>Muscicapidae</taxon>
        <taxon>Oenanthe</taxon>
    </lineage>
</organism>
<feature type="region of interest" description="Disordered" evidence="10">
    <location>
        <begin position="322"/>
        <end position="378"/>
    </location>
</feature>
<dbReference type="GO" id="GO:0000775">
    <property type="term" value="C:chromosome, centromeric region"/>
    <property type="evidence" value="ECO:0007669"/>
    <property type="project" value="UniProtKB-SubCell"/>
</dbReference>
<feature type="region of interest" description="Disordered" evidence="10">
    <location>
        <begin position="405"/>
        <end position="473"/>
    </location>
</feature>
<dbReference type="PANTHER" id="PTHR21577:SF3">
    <property type="entry name" value="SHUGOSHIN 1-RELATED"/>
    <property type="match status" value="1"/>
</dbReference>
<feature type="compositionally biased region" description="Basic and acidic residues" evidence="10">
    <location>
        <begin position="485"/>
        <end position="497"/>
    </location>
</feature>
<dbReference type="GO" id="GO:0005634">
    <property type="term" value="C:nucleus"/>
    <property type="evidence" value="ECO:0007669"/>
    <property type="project" value="InterPro"/>
</dbReference>
<keyword evidence="13" id="KW-1185">Reference proteome</keyword>
<feature type="non-terminal residue" evidence="12">
    <location>
        <position position="1"/>
    </location>
</feature>
<evidence type="ECO:0000256" key="7">
    <source>
        <dbReference type="ARBA" id="ARBA00023306"/>
    </source>
</evidence>
<dbReference type="GO" id="GO:0051301">
    <property type="term" value="P:cell division"/>
    <property type="evidence" value="ECO:0007669"/>
    <property type="project" value="UniProtKB-KW"/>
</dbReference>
<name>A0A7L1EI84_OENON</name>
<feature type="coiled-coil region" evidence="9">
    <location>
        <begin position="59"/>
        <end position="93"/>
    </location>
</feature>
<dbReference type="PANTHER" id="PTHR21577">
    <property type="entry name" value="SHUGOSHIN"/>
    <property type="match status" value="1"/>
</dbReference>
<dbReference type="EMBL" id="VXBF01012349">
    <property type="protein sequence ID" value="NXM89209.1"/>
    <property type="molecule type" value="Genomic_DNA"/>
</dbReference>
<keyword evidence="5" id="KW-0159">Chromosome partition</keyword>
<dbReference type="Gene3D" id="1.20.5.730">
    <property type="entry name" value="Single helix bin"/>
    <property type="match status" value="1"/>
</dbReference>
<comment type="caution">
    <text evidence="12">The sequence shown here is derived from an EMBL/GenBank/DDBJ whole genome shotgun (WGS) entry which is preliminary data.</text>
</comment>
<keyword evidence="8" id="KW-0137">Centromere</keyword>
<feature type="region of interest" description="Disordered" evidence="10">
    <location>
        <begin position="1"/>
        <end position="30"/>
    </location>
</feature>
<dbReference type="InterPro" id="IPR038889">
    <property type="entry name" value="Shugoshin1/2"/>
</dbReference>
<evidence type="ECO:0000256" key="4">
    <source>
        <dbReference type="ARBA" id="ARBA00022618"/>
    </source>
</evidence>
<evidence type="ECO:0000256" key="5">
    <source>
        <dbReference type="ARBA" id="ARBA00022829"/>
    </source>
</evidence>
<feature type="compositionally biased region" description="Basic and acidic residues" evidence="10">
    <location>
        <begin position="333"/>
        <end position="349"/>
    </location>
</feature>
<keyword evidence="3" id="KW-0158">Chromosome</keyword>
<evidence type="ECO:0000256" key="8">
    <source>
        <dbReference type="ARBA" id="ARBA00023328"/>
    </source>
</evidence>
<feature type="domain" description="Shugoshin C-terminal" evidence="11">
    <location>
        <begin position="538"/>
        <end position="560"/>
    </location>
</feature>
<dbReference type="Proteomes" id="UP000565754">
    <property type="component" value="Unassembled WGS sequence"/>
</dbReference>
<evidence type="ECO:0000313" key="13">
    <source>
        <dbReference type="Proteomes" id="UP000565754"/>
    </source>
</evidence>
<evidence type="ECO:0000256" key="10">
    <source>
        <dbReference type="SAM" id="MobiDB-lite"/>
    </source>
</evidence>